<sequence>MDRQKNIDARENYSQKKRHDNNSLLGLPEDVFCYVLSRLAAKCLYSNARYVCKPWATIIRSSHFIETQLCHANPGLFVQSTAYPYGAYIFDIKENEQFEVTDKKPQYPGRFLNSFQGLALFYQYATGIVYVANPITMQVARVPDLLKCKLAYPPCAIVRVPRTGEFKLFAAHVQMQRGVSICHWYVLRLGIEDSWKIITTQSGDFDFKCSPVYTGGSDLYWITEHSVILLDVDKETFLMFSHPQGRQWQPQYLRMGDCLSSVIFLKHVFQIHIFDTNSGKWTLYHQMEGFKYPNPSYNALSESFCAWMNQEVIFKTIRIPSCSTLVFGYNLKTGIVRTIATTNFGFYDVGLHTSTLVSW</sequence>
<dbReference type="Proteomes" id="UP000828941">
    <property type="component" value="Chromosome 2"/>
</dbReference>
<gene>
    <name evidence="1" type="ORF">L6164_002519</name>
</gene>
<evidence type="ECO:0000313" key="2">
    <source>
        <dbReference type="Proteomes" id="UP000828941"/>
    </source>
</evidence>
<name>A0ACB9PZ08_BAUVA</name>
<keyword evidence="2" id="KW-1185">Reference proteome</keyword>
<organism evidence="1 2">
    <name type="scientific">Bauhinia variegata</name>
    <name type="common">Purple orchid tree</name>
    <name type="synonym">Phanera variegata</name>
    <dbReference type="NCBI Taxonomy" id="167791"/>
    <lineage>
        <taxon>Eukaryota</taxon>
        <taxon>Viridiplantae</taxon>
        <taxon>Streptophyta</taxon>
        <taxon>Embryophyta</taxon>
        <taxon>Tracheophyta</taxon>
        <taxon>Spermatophyta</taxon>
        <taxon>Magnoliopsida</taxon>
        <taxon>eudicotyledons</taxon>
        <taxon>Gunneridae</taxon>
        <taxon>Pentapetalae</taxon>
        <taxon>rosids</taxon>
        <taxon>fabids</taxon>
        <taxon>Fabales</taxon>
        <taxon>Fabaceae</taxon>
        <taxon>Cercidoideae</taxon>
        <taxon>Cercideae</taxon>
        <taxon>Bauhiniinae</taxon>
        <taxon>Bauhinia</taxon>
    </lineage>
</organism>
<dbReference type="EMBL" id="CM039427">
    <property type="protein sequence ID" value="KAI4353580.1"/>
    <property type="molecule type" value="Genomic_DNA"/>
</dbReference>
<reference evidence="1 2" key="1">
    <citation type="journal article" date="2022" name="DNA Res.">
        <title>Chromosomal-level genome assembly of the orchid tree Bauhinia variegata (Leguminosae; Cercidoideae) supports the allotetraploid origin hypothesis of Bauhinia.</title>
        <authorList>
            <person name="Zhong Y."/>
            <person name="Chen Y."/>
            <person name="Zheng D."/>
            <person name="Pang J."/>
            <person name="Liu Y."/>
            <person name="Luo S."/>
            <person name="Meng S."/>
            <person name="Qian L."/>
            <person name="Wei D."/>
            <person name="Dai S."/>
            <person name="Zhou R."/>
        </authorList>
    </citation>
    <scope>NUCLEOTIDE SEQUENCE [LARGE SCALE GENOMIC DNA]</scope>
    <source>
        <strain evidence="1">BV-YZ2020</strain>
    </source>
</reference>
<accession>A0ACB9PZ08</accession>
<comment type="caution">
    <text evidence="1">The sequence shown here is derived from an EMBL/GenBank/DDBJ whole genome shotgun (WGS) entry which is preliminary data.</text>
</comment>
<proteinExistence type="predicted"/>
<protein>
    <submittedName>
        <fullName evidence="1">Uncharacterized protein</fullName>
    </submittedName>
</protein>
<evidence type="ECO:0000313" key="1">
    <source>
        <dbReference type="EMBL" id="KAI4353580.1"/>
    </source>
</evidence>